<organism evidence="3 4">
    <name type="scientific">Acer negundo</name>
    <name type="common">Box elder</name>
    <dbReference type="NCBI Taxonomy" id="4023"/>
    <lineage>
        <taxon>Eukaryota</taxon>
        <taxon>Viridiplantae</taxon>
        <taxon>Streptophyta</taxon>
        <taxon>Embryophyta</taxon>
        <taxon>Tracheophyta</taxon>
        <taxon>Spermatophyta</taxon>
        <taxon>Magnoliopsida</taxon>
        <taxon>eudicotyledons</taxon>
        <taxon>Gunneridae</taxon>
        <taxon>Pentapetalae</taxon>
        <taxon>rosids</taxon>
        <taxon>malvids</taxon>
        <taxon>Sapindales</taxon>
        <taxon>Sapindaceae</taxon>
        <taxon>Hippocastanoideae</taxon>
        <taxon>Acereae</taxon>
        <taxon>Acer</taxon>
    </lineage>
</organism>
<evidence type="ECO:0000256" key="1">
    <source>
        <dbReference type="SAM" id="Phobius"/>
    </source>
</evidence>
<reference evidence="3" key="1">
    <citation type="journal article" date="2022" name="Plant J.">
        <title>Strategies of tolerance reflected in two North American maple genomes.</title>
        <authorList>
            <person name="McEvoy S.L."/>
            <person name="Sezen U.U."/>
            <person name="Trouern-Trend A."/>
            <person name="McMahon S.M."/>
            <person name="Schaberg P.G."/>
            <person name="Yang J."/>
            <person name="Wegrzyn J.L."/>
            <person name="Swenson N.G."/>
        </authorList>
    </citation>
    <scope>NUCLEOTIDE SEQUENCE</scope>
    <source>
        <strain evidence="3">91603</strain>
    </source>
</reference>
<name>A0AAD5IJY4_ACENE</name>
<dbReference type="PANTHER" id="PTHR24177">
    <property type="entry name" value="CASKIN"/>
    <property type="match status" value="1"/>
</dbReference>
<gene>
    <name evidence="3" type="ORF">LWI28_022478</name>
</gene>
<dbReference type="Proteomes" id="UP001064489">
    <property type="component" value="Chromosome 2"/>
</dbReference>
<dbReference type="GO" id="GO:0016020">
    <property type="term" value="C:membrane"/>
    <property type="evidence" value="ECO:0007669"/>
    <property type="project" value="TreeGrafter"/>
</dbReference>
<feature type="transmembrane region" description="Helical" evidence="1">
    <location>
        <begin position="823"/>
        <end position="843"/>
    </location>
</feature>
<dbReference type="Gene3D" id="1.25.40.20">
    <property type="entry name" value="Ankyrin repeat-containing domain"/>
    <property type="match status" value="1"/>
</dbReference>
<evidence type="ECO:0000259" key="2">
    <source>
        <dbReference type="Pfam" id="PF13962"/>
    </source>
</evidence>
<reference evidence="3" key="2">
    <citation type="submission" date="2023-02" db="EMBL/GenBank/DDBJ databases">
        <authorList>
            <person name="Swenson N.G."/>
            <person name="Wegrzyn J.L."/>
            <person name="Mcevoy S.L."/>
        </authorList>
    </citation>
    <scope>NUCLEOTIDE SEQUENCE</scope>
    <source>
        <strain evidence="3">91603</strain>
        <tissue evidence="3">Leaf</tissue>
    </source>
</reference>
<dbReference type="AlphaFoldDB" id="A0AAD5IJY4"/>
<dbReference type="PANTHER" id="PTHR24177:SF365">
    <property type="entry name" value="ANKYRIN REPEAT-CONTAINING PROTEIN NPR4-LIKE ISOFORM X1"/>
    <property type="match status" value="1"/>
</dbReference>
<accession>A0AAD5IJY4</accession>
<keyword evidence="4" id="KW-1185">Reference proteome</keyword>
<protein>
    <recommendedName>
        <fullName evidence="2">PGG domain-containing protein</fullName>
    </recommendedName>
</protein>
<proteinExistence type="predicted"/>
<keyword evidence="1" id="KW-1133">Transmembrane helix</keyword>
<feature type="transmembrane region" description="Helical" evidence="1">
    <location>
        <begin position="751"/>
        <end position="775"/>
    </location>
</feature>
<feature type="domain" description="PGG" evidence="2">
    <location>
        <begin position="703"/>
        <end position="816"/>
    </location>
</feature>
<dbReference type="InterPro" id="IPR011990">
    <property type="entry name" value="TPR-like_helical_dom_sf"/>
</dbReference>
<dbReference type="Pfam" id="PF13962">
    <property type="entry name" value="PGG"/>
    <property type="match status" value="1"/>
</dbReference>
<dbReference type="SUPFAM" id="SSF48452">
    <property type="entry name" value="TPR-like"/>
    <property type="match status" value="1"/>
</dbReference>
<feature type="transmembrane region" description="Helical" evidence="1">
    <location>
        <begin position="713"/>
        <end position="731"/>
    </location>
</feature>
<dbReference type="SUPFAM" id="SSF48403">
    <property type="entry name" value="Ankyrin repeat"/>
    <property type="match status" value="1"/>
</dbReference>
<dbReference type="SMART" id="SM00248">
    <property type="entry name" value="ANK"/>
    <property type="match status" value="4"/>
</dbReference>
<dbReference type="EMBL" id="JAJSOW010000106">
    <property type="protein sequence ID" value="KAI9161969.1"/>
    <property type="molecule type" value="Genomic_DNA"/>
</dbReference>
<sequence>MLGKATLHYAHARFKEAKSVLTEVVMLNPCLPDTYHTLGLVYDTIGNAEKAAEVKSLCFWHTFSFHSRMSQHESGVAQSNVNSFLQPNHNNVPSGISNKQQLSVPEPQLSRCQIEVGECSSNGISVQEPQLSRSQIEVGDCSSNGISVQEPQINDDELSESYNSYLPLINDAQRGDWKSFVHKHPNVWTSRITSLSQTALHVAAISCQWGFVLKLLEVLPPESITVKDKYGNTALHYVAAGGSLETAEALVQMNPELPQMKDKNGHLPLITSIWTESNKELAWYLSSVTKVDTSNPSNPLLQILRSLIQSGYHDIALVYVELYPELAIAKDENGHSLLLWLAENPSHFFSQSNLGFLERLFYKFLHVEIQNSFLPKKEEKQNSATHLVNMENIKESKESETALQSTRFETQVLRLFKRLPWKANAKKAPFVQKVGDAKLKHKCAVNLINHVCTQLSKKSFKEILVFLRHPISILGIAIKGGIEEIVRTLLQHIPDLIYYDVPERNIFQTAIEYRQEKIVKIIKEISPTIVKALCAYRKESNTTLLMAGKLAPKESNTPLAPEESSPTLLTVGKLAPKESNTTLLMVGKLAPKESNTPLAPEESNTTLLTVGKLAPEESNTTLLTARKAPMESNTTLLMVGKLAPAFKLFSVLGAALQMQRELQWFKEVENITFPNLREWKNMEDETAKDVFRKEHKELAEQGEKWMKDTANSCMLVSTLIATVLFAAAFTIPGGVINDKGIPIFLRTNAFTLFAISDTVGLFSSLTSLLMFLAILTSRYDVDDFLESLPKKLIIGLGSLFFAIATMIIAFGAALTIILRERWYWVYVPVTILASFPVTIFVMLQLPLFIQMVQSTYGSSIFRPDRQEQLIRLRIAGLAKRASTAVMDFIDWSSEG</sequence>
<dbReference type="InterPro" id="IPR036770">
    <property type="entry name" value="Ankyrin_rpt-contain_sf"/>
</dbReference>
<comment type="caution">
    <text evidence="3">The sequence shown here is derived from an EMBL/GenBank/DDBJ whole genome shotgun (WGS) entry which is preliminary data.</text>
</comment>
<evidence type="ECO:0000313" key="3">
    <source>
        <dbReference type="EMBL" id="KAI9161969.1"/>
    </source>
</evidence>
<keyword evidence="1" id="KW-0812">Transmembrane</keyword>
<dbReference type="InterPro" id="IPR002110">
    <property type="entry name" value="Ankyrin_rpt"/>
</dbReference>
<evidence type="ECO:0000313" key="4">
    <source>
        <dbReference type="Proteomes" id="UP001064489"/>
    </source>
</evidence>
<dbReference type="InterPro" id="IPR026961">
    <property type="entry name" value="PGG_dom"/>
</dbReference>
<dbReference type="Pfam" id="PF12796">
    <property type="entry name" value="Ank_2"/>
    <property type="match status" value="1"/>
</dbReference>
<feature type="transmembrane region" description="Helical" evidence="1">
    <location>
        <begin position="796"/>
        <end position="817"/>
    </location>
</feature>
<keyword evidence="1" id="KW-0472">Membrane</keyword>